<dbReference type="AlphaFoldDB" id="A0AB34ISR7"/>
<dbReference type="EMBL" id="JBGBPQ010000020">
    <property type="protein sequence ID" value="KAL1504528.1"/>
    <property type="molecule type" value="Genomic_DNA"/>
</dbReference>
<accession>A0AB34ISR7</accession>
<protein>
    <recommendedName>
        <fullName evidence="3">Secreted protein</fullName>
    </recommendedName>
</protein>
<organism evidence="1 2">
    <name type="scientific">Prymnesium parvum</name>
    <name type="common">Toxic golden alga</name>
    <dbReference type="NCBI Taxonomy" id="97485"/>
    <lineage>
        <taxon>Eukaryota</taxon>
        <taxon>Haptista</taxon>
        <taxon>Haptophyta</taxon>
        <taxon>Prymnesiophyceae</taxon>
        <taxon>Prymnesiales</taxon>
        <taxon>Prymnesiaceae</taxon>
        <taxon>Prymnesium</taxon>
    </lineage>
</organism>
<proteinExistence type="predicted"/>
<evidence type="ECO:0000313" key="2">
    <source>
        <dbReference type="Proteomes" id="UP001515480"/>
    </source>
</evidence>
<name>A0AB34ISR7_PRYPA</name>
<dbReference type="Proteomes" id="UP001515480">
    <property type="component" value="Unassembled WGS sequence"/>
</dbReference>
<evidence type="ECO:0000313" key="1">
    <source>
        <dbReference type="EMBL" id="KAL1504528.1"/>
    </source>
</evidence>
<reference evidence="1 2" key="1">
    <citation type="journal article" date="2024" name="Science">
        <title>Giant polyketide synthase enzymes in the biosynthesis of giant marine polyether toxins.</title>
        <authorList>
            <person name="Fallon T.R."/>
            <person name="Shende V.V."/>
            <person name="Wierzbicki I.H."/>
            <person name="Pendleton A.L."/>
            <person name="Watervoot N.F."/>
            <person name="Auber R.P."/>
            <person name="Gonzalez D.J."/>
            <person name="Wisecaver J.H."/>
            <person name="Moore B.S."/>
        </authorList>
    </citation>
    <scope>NUCLEOTIDE SEQUENCE [LARGE SCALE GENOMIC DNA]</scope>
    <source>
        <strain evidence="1 2">12B1</strain>
    </source>
</reference>
<keyword evidence="2" id="KW-1185">Reference proteome</keyword>
<comment type="caution">
    <text evidence="1">The sequence shown here is derived from an EMBL/GenBank/DDBJ whole genome shotgun (WGS) entry which is preliminary data.</text>
</comment>
<evidence type="ECO:0008006" key="3">
    <source>
        <dbReference type="Google" id="ProtNLM"/>
    </source>
</evidence>
<sequence length="141" mass="15952">MVCFCTSKLLLAVCICACKLLLTVCFRASKLLLTVRLSAHELLVAVCVRTNCKSKPLFAVCNCIRQMPLRLACSSNQLIPLHKQLLSFCLSFGQELLRIRKCCAPSSSLTFYTFEDRTQSVQLARRISHTMRLRCVEEFSV</sequence>
<gene>
    <name evidence="1" type="ORF">AB1Y20_010930</name>
</gene>